<accession>A0A067TJR2</accession>
<name>A0A067TJR2_GALM3</name>
<gene>
    <name evidence="6" type="ORF">GALMADRAFT_56755</name>
</gene>
<organism evidence="6 7">
    <name type="scientific">Galerina marginata (strain CBS 339.88)</name>
    <dbReference type="NCBI Taxonomy" id="685588"/>
    <lineage>
        <taxon>Eukaryota</taxon>
        <taxon>Fungi</taxon>
        <taxon>Dikarya</taxon>
        <taxon>Basidiomycota</taxon>
        <taxon>Agaricomycotina</taxon>
        <taxon>Agaricomycetes</taxon>
        <taxon>Agaricomycetidae</taxon>
        <taxon>Agaricales</taxon>
        <taxon>Agaricineae</taxon>
        <taxon>Strophariaceae</taxon>
        <taxon>Galerina</taxon>
    </lineage>
</organism>
<evidence type="ECO:0000256" key="3">
    <source>
        <dbReference type="ARBA" id="ARBA00022989"/>
    </source>
</evidence>
<dbReference type="Pfam" id="PF00335">
    <property type="entry name" value="Tetraspanin"/>
    <property type="match status" value="1"/>
</dbReference>
<dbReference type="Proteomes" id="UP000027222">
    <property type="component" value="Unassembled WGS sequence"/>
</dbReference>
<proteinExistence type="predicted"/>
<keyword evidence="4 5" id="KW-0472">Membrane</keyword>
<protein>
    <recommendedName>
        <fullName evidence="8">Tetraspanin Tsp2</fullName>
    </recommendedName>
</protein>
<sequence length="289" mass="31963">MKYFAAFPFDSKGSDIGRLGLTGAPALEEGRLSLSYLSRWTGFKWCLFFSVMSVFVCGCAGLISALMTWFNAWDKANVMSVADKDILVLVTLSGCALLLTSFIGITGTLLNSRPLLAMYTILLWPAFLSLLSIGYTSYRRSHHTLDSKLSYAWSRYYMAMGRQLVQDSLQCCGYFSSMHEASPSKRCYLRTPLPGCKDGLFAFERDNLKTIWKAAFSVAPLHLLNIIVAIICANHSTNLFGKRILPKQYRLSPHDVKADAEKLVGVAFVDPSSPGLFAGGKALMIEKSD</sequence>
<evidence type="ECO:0000256" key="5">
    <source>
        <dbReference type="SAM" id="Phobius"/>
    </source>
</evidence>
<comment type="subcellular location">
    <subcellularLocation>
        <location evidence="1">Membrane</location>
        <topology evidence="1">Multi-pass membrane protein</topology>
    </subcellularLocation>
</comment>
<evidence type="ECO:0000256" key="1">
    <source>
        <dbReference type="ARBA" id="ARBA00004141"/>
    </source>
</evidence>
<feature type="transmembrane region" description="Helical" evidence="5">
    <location>
        <begin position="86"/>
        <end position="110"/>
    </location>
</feature>
<dbReference type="HOGENOM" id="CLU_054790_0_0_1"/>
<keyword evidence="2 5" id="KW-0812">Transmembrane</keyword>
<evidence type="ECO:0008006" key="8">
    <source>
        <dbReference type="Google" id="ProtNLM"/>
    </source>
</evidence>
<reference evidence="7" key="1">
    <citation type="journal article" date="2014" name="Proc. Natl. Acad. Sci. U.S.A.">
        <title>Extensive sampling of basidiomycete genomes demonstrates inadequacy of the white-rot/brown-rot paradigm for wood decay fungi.</title>
        <authorList>
            <person name="Riley R."/>
            <person name="Salamov A.A."/>
            <person name="Brown D.W."/>
            <person name="Nagy L.G."/>
            <person name="Floudas D."/>
            <person name="Held B.W."/>
            <person name="Levasseur A."/>
            <person name="Lombard V."/>
            <person name="Morin E."/>
            <person name="Otillar R."/>
            <person name="Lindquist E.A."/>
            <person name="Sun H."/>
            <person name="LaButti K.M."/>
            <person name="Schmutz J."/>
            <person name="Jabbour D."/>
            <person name="Luo H."/>
            <person name="Baker S.E."/>
            <person name="Pisabarro A.G."/>
            <person name="Walton J.D."/>
            <person name="Blanchette R.A."/>
            <person name="Henrissat B."/>
            <person name="Martin F."/>
            <person name="Cullen D."/>
            <person name="Hibbett D.S."/>
            <person name="Grigoriev I.V."/>
        </authorList>
    </citation>
    <scope>NUCLEOTIDE SEQUENCE [LARGE SCALE GENOMIC DNA]</scope>
    <source>
        <strain evidence="7">CBS 339.88</strain>
    </source>
</reference>
<feature type="transmembrane region" description="Helical" evidence="5">
    <location>
        <begin position="116"/>
        <end position="138"/>
    </location>
</feature>
<evidence type="ECO:0000313" key="6">
    <source>
        <dbReference type="EMBL" id="KDR82567.1"/>
    </source>
</evidence>
<dbReference type="OrthoDB" id="2156690at2759"/>
<keyword evidence="7" id="KW-1185">Reference proteome</keyword>
<evidence type="ECO:0000313" key="7">
    <source>
        <dbReference type="Proteomes" id="UP000027222"/>
    </source>
</evidence>
<keyword evidence="3 5" id="KW-1133">Transmembrane helix</keyword>
<feature type="transmembrane region" description="Helical" evidence="5">
    <location>
        <begin position="42"/>
        <end position="66"/>
    </location>
</feature>
<dbReference type="EMBL" id="KL142369">
    <property type="protein sequence ID" value="KDR82567.1"/>
    <property type="molecule type" value="Genomic_DNA"/>
</dbReference>
<dbReference type="GO" id="GO:0016020">
    <property type="term" value="C:membrane"/>
    <property type="evidence" value="ECO:0007669"/>
    <property type="project" value="UniProtKB-SubCell"/>
</dbReference>
<dbReference type="InterPro" id="IPR018499">
    <property type="entry name" value="Tetraspanin/Peripherin"/>
</dbReference>
<dbReference type="STRING" id="685588.A0A067TJR2"/>
<evidence type="ECO:0000256" key="2">
    <source>
        <dbReference type="ARBA" id="ARBA00022692"/>
    </source>
</evidence>
<dbReference type="AlphaFoldDB" id="A0A067TJR2"/>
<evidence type="ECO:0000256" key="4">
    <source>
        <dbReference type="ARBA" id="ARBA00023136"/>
    </source>
</evidence>